<comment type="caution">
    <text evidence="2">The sequence shown here is derived from an EMBL/GenBank/DDBJ whole genome shotgun (WGS) entry which is preliminary data.</text>
</comment>
<keyword evidence="1" id="KW-0812">Transmembrane</keyword>
<protein>
    <recommendedName>
        <fullName evidence="4">Glycerophosphoryl diester phosphodiesterase membrane domain-containing protein</fullName>
    </recommendedName>
</protein>
<feature type="transmembrane region" description="Helical" evidence="1">
    <location>
        <begin position="172"/>
        <end position="197"/>
    </location>
</feature>
<feature type="transmembrane region" description="Helical" evidence="1">
    <location>
        <begin position="264"/>
        <end position="287"/>
    </location>
</feature>
<gene>
    <name evidence="2" type="ORF">I5L79_17655</name>
</gene>
<evidence type="ECO:0000313" key="2">
    <source>
        <dbReference type="EMBL" id="MBG8555379.1"/>
    </source>
</evidence>
<sequence length="329" mass="35996">MKTTFTRAADFQQERDFGQKISATFEFLGTHWRPLLKCLAYFVLPGTLLAGIGLGLMMNSIFNQVTPVLQGETARISNGSMPFGPGYFIGIGVAFIGGIISFALLLSTVYAYVRLLYTDEPAPLPQPRQVWLEMKPRLGRVFLSFGVLGVAYLLLVVVLVTLIALAKVVGVALLFLVMMPALLYVVVPLSLFFPAMWLEDLGIFAALRRSFQLVAGRWWATLALLLVASLIQGTMSFVFIIPFYASMFGKILKLPVLSSDVFGMVVQCLYMTGVSFLYVVSLIASAFQFFHLVEQKEGHGLLQLVASLGQTAAPAAANSAYSPTDDGEY</sequence>
<reference evidence="2 3" key="1">
    <citation type="submission" date="2020-11" db="EMBL/GenBank/DDBJ databases">
        <title>Hymenobacter sp.</title>
        <authorList>
            <person name="Kim M.K."/>
        </authorList>
    </citation>
    <scope>NUCLEOTIDE SEQUENCE [LARGE SCALE GENOMIC DNA]</scope>
    <source>
        <strain evidence="2 3">BT594</strain>
    </source>
</reference>
<organism evidence="2 3">
    <name type="scientific">Hymenobacter guriensis</name>
    <dbReference type="NCBI Taxonomy" id="2793065"/>
    <lineage>
        <taxon>Bacteria</taxon>
        <taxon>Pseudomonadati</taxon>
        <taxon>Bacteroidota</taxon>
        <taxon>Cytophagia</taxon>
        <taxon>Cytophagales</taxon>
        <taxon>Hymenobacteraceae</taxon>
        <taxon>Hymenobacter</taxon>
    </lineage>
</organism>
<feature type="transmembrane region" description="Helical" evidence="1">
    <location>
        <begin position="38"/>
        <end position="62"/>
    </location>
</feature>
<evidence type="ECO:0008006" key="4">
    <source>
        <dbReference type="Google" id="ProtNLM"/>
    </source>
</evidence>
<keyword evidence="1" id="KW-1133">Transmembrane helix</keyword>
<dbReference type="Proteomes" id="UP000601099">
    <property type="component" value="Unassembled WGS sequence"/>
</dbReference>
<feature type="transmembrane region" description="Helical" evidence="1">
    <location>
        <begin position="218"/>
        <end position="244"/>
    </location>
</feature>
<feature type="transmembrane region" description="Helical" evidence="1">
    <location>
        <begin position="87"/>
        <end position="113"/>
    </location>
</feature>
<proteinExistence type="predicted"/>
<name>A0ABS0L5L6_9BACT</name>
<dbReference type="EMBL" id="JADWYK010000012">
    <property type="protein sequence ID" value="MBG8555379.1"/>
    <property type="molecule type" value="Genomic_DNA"/>
</dbReference>
<keyword evidence="3" id="KW-1185">Reference proteome</keyword>
<evidence type="ECO:0000313" key="3">
    <source>
        <dbReference type="Proteomes" id="UP000601099"/>
    </source>
</evidence>
<keyword evidence="1" id="KW-0472">Membrane</keyword>
<evidence type="ECO:0000256" key="1">
    <source>
        <dbReference type="SAM" id="Phobius"/>
    </source>
</evidence>
<feature type="transmembrane region" description="Helical" evidence="1">
    <location>
        <begin position="141"/>
        <end position="166"/>
    </location>
</feature>
<dbReference type="RefSeq" id="WP_196956397.1">
    <property type="nucleotide sequence ID" value="NZ_JADWYK010000012.1"/>
</dbReference>
<accession>A0ABS0L5L6</accession>